<dbReference type="Proteomes" id="UP000000496">
    <property type="component" value="Chromosome gsn.131"/>
</dbReference>
<dbReference type="HOGENOM" id="CLU_1427119_0_0_0"/>
<dbReference type="KEGG" id="sng:SNE_A19050"/>
<dbReference type="STRING" id="331113.SNE_A19050"/>
<dbReference type="eggNOG" id="COG4122">
    <property type="taxonomic scope" value="Bacteria"/>
</dbReference>
<accession>F8L3D5</accession>
<proteinExistence type="predicted"/>
<evidence type="ECO:0000313" key="2">
    <source>
        <dbReference type="Proteomes" id="UP000000496"/>
    </source>
</evidence>
<dbReference type="InterPro" id="IPR029063">
    <property type="entry name" value="SAM-dependent_MTases_sf"/>
</dbReference>
<dbReference type="AlphaFoldDB" id="F8L3D5"/>
<dbReference type="SUPFAM" id="SSF53335">
    <property type="entry name" value="S-adenosyl-L-methionine-dependent methyltransferases"/>
    <property type="match status" value="1"/>
</dbReference>
<dbReference type="EMBL" id="FR872582">
    <property type="protein sequence ID" value="CCB89782.1"/>
    <property type="molecule type" value="Genomic_DNA"/>
</dbReference>
<reference evidence="1 2" key="2">
    <citation type="journal article" date="2011" name="Mol. Biol. Evol.">
        <title>Unity in variety--the pan-genome of the Chlamydiae.</title>
        <authorList>
            <person name="Collingro A."/>
            <person name="Tischler P."/>
            <person name="Weinmaier T."/>
            <person name="Penz T."/>
            <person name="Heinz E."/>
            <person name="Brunham R.C."/>
            <person name="Read T.D."/>
            <person name="Bavoil P.M."/>
            <person name="Sachse K."/>
            <person name="Kahane S."/>
            <person name="Friedman M.G."/>
            <person name="Rattei T."/>
            <person name="Myers G.S."/>
            <person name="Horn M."/>
        </authorList>
    </citation>
    <scope>NUCLEOTIDE SEQUENCE [LARGE SCALE GENOMIC DNA]</scope>
    <source>
        <strain evidence="2">ATCC VR-1471 / Z</strain>
    </source>
</reference>
<gene>
    <name evidence="1" type="ordered locus">SNE_A19050</name>
</gene>
<sequence length="175" mass="20066">MHRSVSLKLLTLARGIQVKNLAEIGVWLGETSYFFSQFFPEAHLYLIDPWKPSKQYLENGQGPSHIQQEYDWARQNVHRLFQNNSQVSILQKTSHDALSLVPNHLDLVFIDGDHSYEAVKHDIQNWKKKVRPGGILAGHDYHSDFPGVVLAVQDCLKDRFQVGEDNVWFTLVEAG</sequence>
<organism evidence="1 2">
    <name type="scientific">Simkania negevensis (strain ATCC VR-1471 / DSM 27360 / Z)</name>
    <dbReference type="NCBI Taxonomy" id="331113"/>
    <lineage>
        <taxon>Bacteria</taxon>
        <taxon>Pseudomonadati</taxon>
        <taxon>Chlamydiota</taxon>
        <taxon>Chlamydiia</taxon>
        <taxon>Parachlamydiales</taxon>
        <taxon>Simkaniaceae</taxon>
        <taxon>Simkania</taxon>
    </lineage>
</organism>
<dbReference type="RefSeq" id="WP_013944248.1">
    <property type="nucleotide sequence ID" value="NC_015713.1"/>
</dbReference>
<protein>
    <recommendedName>
        <fullName evidence="3">Class I SAM-dependent methyltransferase</fullName>
    </recommendedName>
</protein>
<dbReference type="Gene3D" id="3.40.50.150">
    <property type="entry name" value="Vaccinia Virus protein VP39"/>
    <property type="match status" value="1"/>
</dbReference>
<keyword evidence="2" id="KW-1185">Reference proteome</keyword>
<evidence type="ECO:0000313" key="1">
    <source>
        <dbReference type="EMBL" id="CCB89782.1"/>
    </source>
</evidence>
<dbReference type="OrthoDB" id="21484at2"/>
<dbReference type="Pfam" id="PF13578">
    <property type="entry name" value="Methyltransf_24"/>
    <property type="match status" value="1"/>
</dbReference>
<name>F8L3D5_SIMNZ</name>
<evidence type="ECO:0008006" key="3">
    <source>
        <dbReference type="Google" id="ProtNLM"/>
    </source>
</evidence>
<dbReference type="PANTHER" id="PTHR37909">
    <property type="entry name" value="S-ADENOSYL-L-METHIONINE-DEPENDENT METHYLTRANSFERASES SUPERFAMILY PROTEIN"/>
    <property type="match status" value="1"/>
</dbReference>
<reference key="1">
    <citation type="journal article" date="2011" name="Mol. Biol. Evol.">
        <title>Unity in variety -- the pan-genome of the Chlamydiae.</title>
        <authorList>
            <person name="Collingro A."/>
            <person name="Tischler P."/>
            <person name="Weinmaier T."/>
            <person name="Penz T."/>
            <person name="Heinz E."/>
            <person name="Brunham R.C."/>
            <person name="Read T.D."/>
            <person name="Bavoil P.M."/>
            <person name="Sachse K."/>
            <person name="Kahane S."/>
            <person name="Friedman M.G."/>
            <person name="Rattei T."/>
            <person name="Myers G.S.A."/>
            <person name="Horn M."/>
        </authorList>
    </citation>
    <scope>NUCLEOTIDE SEQUENCE</scope>
    <source>
        <strain>Z</strain>
    </source>
</reference>
<dbReference type="PANTHER" id="PTHR37909:SF1">
    <property type="entry name" value="S-ADENOSYL-L-METHIONINE-DEPENDENT METHYLTRANSFERASES SUPERFAMILY PROTEIN"/>
    <property type="match status" value="1"/>
</dbReference>